<dbReference type="PANTHER" id="PTHR10350:SF6">
    <property type="entry name" value="NUCLEAR PORE COMPLEX PROTEIN NUP155"/>
    <property type="match status" value="1"/>
</dbReference>
<dbReference type="Pfam" id="PF03177">
    <property type="entry name" value="Nucleoporin_C"/>
    <property type="match status" value="2"/>
</dbReference>
<dbReference type="KEGG" id="tps:THAPSDRAFT_20620"/>
<dbReference type="Gene3D" id="1.25.40.440">
    <property type="entry name" value="Nucleoporin, helical domain, central subdomain"/>
    <property type="match status" value="1"/>
</dbReference>
<dbReference type="GO" id="GO:0006606">
    <property type="term" value="P:protein import into nucleus"/>
    <property type="evidence" value="ECO:0000318"/>
    <property type="project" value="GO_Central"/>
</dbReference>
<evidence type="ECO:0000313" key="8">
    <source>
        <dbReference type="EMBL" id="EED96232.1"/>
    </source>
</evidence>
<dbReference type="Gene3D" id="1.20.58.1780">
    <property type="match status" value="1"/>
</dbReference>
<keyword evidence="9" id="KW-1185">Reference proteome</keyword>
<comment type="subcellular location">
    <subcellularLocation>
        <location evidence="1">Nucleus</location>
    </subcellularLocation>
</comment>
<evidence type="ECO:0000256" key="1">
    <source>
        <dbReference type="ARBA" id="ARBA00004123"/>
    </source>
</evidence>
<dbReference type="InterPro" id="IPR004870">
    <property type="entry name" value="Nucleoporin_Nup155"/>
</dbReference>
<feature type="domain" description="Nucleoporin Nup133/Nup155-like C-terminal" evidence="6">
    <location>
        <begin position="1558"/>
        <end position="1935"/>
    </location>
</feature>
<dbReference type="GO" id="GO:0044611">
    <property type="term" value="C:nuclear pore inner ring"/>
    <property type="evidence" value="ECO:0000318"/>
    <property type="project" value="GO_Central"/>
</dbReference>
<evidence type="ECO:0008006" key="10">
    <source>
        <dbReference type="Google" id="ProtNLM"/>
    </source>
</evidence>
<dbReference type="InterPro" id="IPR014908">
    <property type="entry name" value="Nucleoporin_Nup133/Nup155_N"/>
</dbReference>
<evidence type="ECO:0000256" key="3">
    <source>
        <dbReference type="ARBA" id="ARBA00022448"/>
    </source>
</evidence>
<dbReference type="PaxDb" id="35128-Thaps20620"/>
<dbReference type="RefSeq" id="XP_002286591.1">
    <property type="nucleotide sequence ID" value="XM_002286555.1"/>
</dbReference>
<evidence type="ECO:0000313" key="9">
    <source>
        <dbReference type="Proteomes" id="UP000001449"/>
    </source>
</evidence>
<dbReference type="InParanoid" id="B8BT32"/>
<evidence type="ECO:0000256" key="5">
    <source>
        <dbReference type="SAM" id="MobiDB-lite"/>
    </source>
</evidence>
<dbReference type="GO" id="GO:0000972">
    <property type="term" value="P:transcription-dependent tethering of RNA polymerase II gene DNA at nuclear periphery"/>
    <property type="evidence" value="ECO:0000318"/>
    <property type="project" value="GO_Central"/>
</dbReference>
<dbReference type="Proteomes" id="UP000001449">
    <property type="component" value="Chromosome 1"/>
</dbReference>
<dbReference type="Pfam" id="PF08801">
    <property type="entry name" value="Nucleoporin_N"/>
    <property type="match status" value="1"/>
</dbReference>
<feature type="region of interest" description="Disordered" evidence="5">
    <location>
        <begin position="886"/>
        <end position="912"/>
    </location>
</feature>
<keyword evidence="4" id="KW-0539">Nucleus</keyword>
<protein>
    <recommendedName>
        <fullName evidence="10">Nucleoporin Nup133/Nup155-like N-terminal domain-containing protein</fullName>
    </recommendedName>
</protein>
<reference evidence="8 9" key="2">
    <citation type="journal article" date="2008" name="Nature">
        <title>The Phaeodactylum genome reveals the evolutionary history of diatom genomes.</title>
        <authorList>
            <person name="Bowler C."/>
            <person name="Allen A.E."/>
            <person name="Badger J.H."/>
            <person name="Grimwood J."/>
            <person name="Jabbari K."/>
            <person name="Kuo A."/>
            <person name="Maheswari U."/>
            <person name="Martens C."/>
            <person name="Maumus F."/>
            <person name="Otillar R.P."/>
            <person name="Rayko E."/>
            <person name="Salamov A."/>
            <person name="Vandepoele K."/>
            <person name="Beszteri B."/>
            <person name="Gruber A."/>
            <person name="Heijde M."/>
            <person name="Katinka M."/>
            <person name="Mock T."/>
            <person name="Valentin K."/>
            <person name="Verret F."/>
            <person name="Berges J.A."/>
            <person name="Brownlee C."/>
            <person name="Cadoret J.P."/>
            <person name="Chiovitti A."/>
            <person name="Choi C.J."/>
            <person name="Coesel S."/>
            <person name="De Martino A."/>
            <person name="Detter J.C."/>
            <person name="Durkin C."/>
            <person name="Falciatore A."/>
            <person name="Fournet J."/>
            <person name="Haruta M."/>
            <person name="Huysman M.J."/>
            <person name="Jenkins B.D."/>
            <person name="Jiroutova K."/>
            <person name="Jorgensen R.E."/>
            <person name="Joubert Y."/>
            <person name="Kaplan A."/>
            <person name="Kroger N."/>
            <person name="Kroth P.G."/>
            <person name="La Roche J."/>
            <person name="Lindquist E."/>
            <person name="Lommer M."/>
            <person name="Martin-Jezequel V."/>
            <person name="Lopez P.J."/>
            <person name="Lucas S."/>
            <person name="Mangogna M."/>
            <person name="McGinnis K."/>
            <person name="Medlin L.K."/>
            <person name="Montsant A."/>
            <person name="Oudot-Le Secq M.P."/>
            <person name="Napoli C."/>
            <person name="Obornik M."/>
            <person name="Parker M.S."/>
            <person name="Petit J.L."/>
            <person name="Porcel B.M."/>
            <person name="Poulsen N."/>
            <person name="Robison M."/>
            <person name="Rychlewski L."/>
            <person name="Rynearson T.A."/>
            <person name="Schmutz J."/>
            <person name="Shapiro H."/>
            <person name="Siaut M."/>
            <person name="Stanley M."/>
            <person name="Sussman M.R."/>
            <person name="Taylor A.R."/>
            <person name="Vardi A."/>
            <person name="von Dassow P."/>
            <person name="Vyverman W."/>
            <person name="Willis A."/>
            <person name="Wyrwicz L.S."/>
            <person name="Rokhsar D.S."/>
            <person name="Weissenbach J."/>
            <person name="Armbrust E.V."/>
            <person name="Green B.R."/>
            <person name="Van de Peer Y."/>
            <person name="Grigoriev I.V."/>
        </authorList>
    </citation>
    <scope>NUCLEOTIDE SEQUENCE [LARGE SCALE GENOMIC DNA]</scope>
    <source>
        <strain evidence="8 9">CCMP1335</strain>
    </source>
</reference>
<dbReference type="HOGENOM" id="CLU_233728_0_0_1"/>
<dbReference type="Gene3D" id="1.20.120.1880">
    <property type="entry name" value="Nucleoporin, helical C-terminal domain"/>
    <property type="match status" value="1"/>
</dbReference>
<dbReference type="OMA" id="QCYLFFS"/>
<feature type="compositionally biased region" description="Low complexity" evidence="5">
    <location>
        <begin position="1"/>
        <end position="15"/>
    </location>
</feature>
<evidence type="ECO:0000256" key="4">
    <source>
        <dbReference type="ARBA" id="ARBA00023242"/>
    </source>
</evidence>
<dbReference type="GO" id="GO:0036228">
    <property type="term" value="P:protein localization to nuclear inner membrane"/>
    <property type="evidence" value="ECO:0000318"/>
    <property type="project" value="GO_Central"/>
</dbReference>
<comment type="similarity">
    <text evidence="2">Belongs to the non-repetitive/WGA-negative nucleoporin family.</text>
</comment>
<dbReference type="InterPro" id="IPR042537">
    <property type="entry name" value="Nucleoporin_Nup155_C_2"/>
</dbReference>
<feature type="domain" description="Nucleoporin Nup133/Nup155-like C-terminal" evidence="6">
    <location>
        <begin position="1133"/>
        <end position="1404"/>
    </location>
</feature>
<dbReference type="InterPro" id="IPR007187">
    <property type="entry name" value="Nucleoporin_Nup133/Nup155_C"/>
</dbReference>
<evidence type="ECO:0000259" key="6">
    <source>
        <dbReference type="Pfam" id="PF03177"/>
    </source>
</evidence>
<feature type="compositionally biased region" description="Polar residues" evidence="5">
    <location>
        <begin position="899"/>
        <end position="910"/>
    </location>
</feature>
<feature type="domain" description="Nucleoporin Nup133/Nup155-like N-terminal" evidence="7">
    <location>
        <begin position="151"/>
        <end position="334"/>
    </location>
</feature>
<dbReference type="InterPro" id="IPR042538">
    <property type="entry name" value="Nucleoporin_Nup155_C_3"/>
</dbReference>
<accession>B8BT32</accession>
<dbReference type="GO" id="GO:0006405">
    <property type="term" value="P:RNA export from nucleus"/>
    <property type="evidence" value="ECO:0000318"/>
    <property type="project" value="GO_Central"/>
</dbReference>
<name>B8BT32_THAPS</name>
<reference evidence="8 9" key="1">
    <citation type="journal article" date="2004" name="Science">
        <title>The genome of the diatom Thalassiosira pseudonana: ecology, evolution, and metabolism.</title>
        <authorList>
            <person name="Armbrust E.V."/>
            <person name="Berges J.A."/>
            <person name="Bowler C."/>
            <person name="Green B.R."/>
            <person name="Martinez D."/>
            <person name="Putnam N.H."/>
            <person name="Zhou S."/>
            <person name="Allen A.E."/>
            <person name="Apt K.E."/>
            <person name="Bechner M."/>
            <person name="Brzezinski M.A."/>
            <person name="Chaal B.K."/>
            <person name="Chiovitti A."/>
            <person name="Davis A.K."/>
            <person name="Demarest M.S."/>
            <person name="Detter J.C."/>
            <person name="Glavina T."/>
            <person name="Goodstein D."/>
            <person name="Hadi M.Z."/>
            <person name="Hellsten U."/>
            <person name="Hildebrand M."/>
            <person name="Jenkins B.D."/>
            <person name="Jurka J."/>
            <person name="Kapitonov V.V."/>
            <person name="Kroger N."/>
            <person name="Lau W.W."/>
            <person name="Lane T.W."/>
            <person name="Larimer F.W."/>
            <person name="Lippmeier J.C."/>
            <person name="Lucas S."/>
            <person name="Medina M."/>
            <person name="Montsant A."/>
            <person name="Obornik M."/>
            <person name="Parker M.S."/>
            <person name="Palenik B."/>
            <person name="Pazour G.J."/>
            <person name="Richardson P.M."/>
            <person name="Rynearson T.A."/>
            <person name="Saito M.A."/>
            <person name="Schwartz D.C."/>
            <person name="Thamatrakoln K."/>
            <person name="Valentin K."/>
            <person name="Vardi A."/>
            <person name="Wilkerson F.P."/>
            <person name="Rokhsar D.S."/>
        </authorList>
    </citation>
    <scope>NUCLEOTIDE SEQUENCE [LARGE SCALE GENOMIC DNA]</scope>
    <source>
        <strain evidence="8 9">CCMP1335</strain>
    </source>
</reference>
<proteinExistence type="inferred from homology"/>
<keyword evidence="3" id="KW-0813">Transport</keyword>
<evidence type="ECO:0000256" key="2">
    <source>
        <dbReference type="ARBA" id="ARBA00007373"/>
    </source>
</evidence>
<feature type="region of interest" description="Disordered" evidence="5">
    <location>
        <begin position="76"/>
        <end position="152"/>
    </location>
</feature>
<dbReference type="GeneID" id="7449123"/>
<dbReference type="STRING" id="35128.B8BT32"/>
<dbReference type="PANTHER" id="PTHR10350">
    <property type="entry name" value="NUCLEAR PORE COMPLEX PROTEIN NUP155"/>
    <property type="match status" value="1"/>
</dbReference>
<feature type="region of interest" description="Disordered" evidence="5">
    <location>
        <begin position="1"/>
        <end position="21"/>
    </location>
</feature>
<sequence length="2011" mass="215167">MASTIPSSSTQQSPTDPYITNHFHPLHLASTQILTALRQDESAPDADLYRRLISSSGSGGGSHGYHVVSGSDGGLGSVAEGGASSPLSGGTPAASPVDDSNVIGSPFGVLRGSSRSNATASTNDPTTPSNDSRTSKKAIPPTSHLQHAHSIPLPSTLANEAKKAKLSSLMGLLPEANLVWLTCDDRLFLWSYAGDVAAGRSSSAAAAWGSTVVPTRAYQDREDFCSFHVPSGQCIVVEWCIIVTTPEEAILCALARDHSPNYDATTDEDNDTATNNGGGFRHGNDSVLRLIPTRFILPTDTVPLMSICGSKDGRIFMGGYDGCLYEMNYEGSSDSGRGGGSRSSESEMMEAAIDNYFDGEGVFRLSSSMGGEDWKKWSEQAMISGGKRVLSALTFGSLEDYSSSLEQHHQRSRKCRKINHSSVAPGLVSSVVPGAMIRVALGIFGSSTEAAARKGGPIVSLVLDEERHCLYTLGANGVVCAYDVSPMVGSGVSGSSGSGAAGTAPGNHVNSSPRLACVFDAVASAKLYLDSVSRGRMYPPSTSQSIDLGTITFPGGIASAQAGVGGMEGAREILKRHDQETRMAKAGSSSSSSRMSRHDITNVAGILHPVSIHLVPGVESKSLTLVAVTGGGLRYYLSSLSSSYINSAQVSQGGFDYSGRGSDFILARTRPSKKMTFCHIRAPPPYTSGDGNDDFRFELAPSAVNMMGSGASCGGIPPGIHSSQGMKSGSAGGDVVKSFYGKGMFVLALDLEKGSIQNNKNKSSGGFFAKDSEGKKSSSTSTVGDVIVVTLPDSAARVESSTSNSTNGTTSTALTVYTESQTSSRSVPGGVSETAILPATGVGGTSSPALSGGRTFDIVSHSNKQPSVVNLFMNSETPTDVELQAGLMPSYTPPKSQPRRSNQSSGTSSALVVASDRGRGVVSAALSALSNYLRSGQGSGYQVGTVSTDPNGFGPSVMYRVSFRYGCETIGFSNSAAEVSTMSRSGVRNSSISSVGTAKSARLPTWMLRPTAAPLNFQASQHLLPPGSGSVLVLNAGGLHFFSDSSLLNNLASVLLRANNVAKDDLVRNFFTSYGYVEGCAMCFALATSRSSSASLRSKAEIAALTHAHKPSMTVVGSGDGRDPLSAYKFMPSSLYDGLVKFSSRLLRPFWYKPAVIVTESRPIQSKSAYSNYYASLPAKVELLLDDYTLDDIRRPLVHLQALMKKTFVPAVQSVPGVANKNSTDAMEVDEDGGQITRALQNQSRAAQRINNSDQNQDVTPDELRAIARRTEERNMHSLYRLLSRCVQALNLMACLKYAHLTPALPEVQWGLLHGLTFYQLVTSQEGQQRVETLLNSLVSQGDNNLVSGLSTEGDLLADTLSRQCYLFFSSASRLTYLGFKSAKDALSRPPQRVMLANQAASYLRAASRHWYDPALVAGRWSSKNTSESCDEIAVSAKDAGSPLALAAGVLMDLGNAEGLADVCLICASNFGGSTVPRDERKETGEIPVEGMFDWEKGLYHQPPSDQSGDRSSSQAIVTGIDVTPADALRTCHGILFYYVTKLLSEGGVANQRFAEDLVAACASSSDVKFLHSLYKHLLATNEVDTLLRIDSSTLENWLLKEKKDINLIWRYYSFHGRNVLAGDTMFQRAVDLNEKISLDQRIECLTRAANSFSAALQSNNPGTNMMRLVGGYGQSKNLQEPQLSVDDLKTRITQIKEQLDVATLQRRVLTTVEQSENLNLESAKKEALSFTLVNVSDIYNDYASPLNLFDVCLLILETCQHNQPDTINTLWKSILCEELLPCETNSESVLDFLRSLKAGSVLENETIAYGDGNNGGNLQQFENGEWIPRLRTRITELGKEIYGKGADYTFPVDLILNELEGLRKVYDETRKDDSSSQPWPAQTLLDVGVPYNALLESYDSLQAQDRAVVGGVDVATRLQRFGSMSEMLELWVTAAISDDGDSYSLDLSLNGYANSASSQLARAINPGRLLAHIDAYKSALEGMVGGNAEYAERIFARFVSVEDKIRRSFF</sequence>
<dbReference type="EMBL" id="CM000638">
    <property type="protein sequence ID" value="EED96232.1"/>
    <property type="molecule type" value="Genomic_DNA"/>
</dbReference>
<organism evidence="8 9">
    <name type="scientific">Thalassiosira pseudonana</name>
    <name type="common">Marine diatom</name>
    <name type="synonym">Cyclotella nana</name>
    <dbReference type="NCBI Taxonomy" id="35128"/>
    <lineage>
        <taxon>Eukaryota</taxon>
        <taxon>Sar</taxon>
        <taxon>Stramenopiles</taxon>
        <taxon>Ochrophyta</taxon>
        <taxon>Bacillariophyta</taxon>
        <taxon>Coscinodiscophyceae</taxon>
        <taxon>Thalassiosirophycidae</taxon>
        <taxon>Thalassiosirales</taxon>
        <taxon>Thalassiosiraceae</taxon>
        <taxon>Thalassiosira</taxon>
    </lineage>
</organism>
<feature type="compositionally biased region" description="Polar residues" evidence="5">
    <location>
        <begin position="113"/>
        <end position="132"/>
    </location>
</feature>
<dbReference type="eggNOG" id="KOG1900">
    <property type="taxonomic scope" value="Eukaryota"/>
</dbReference>
<feature type="region of interest" description="Disordered" evidence="5">
    <location>
        <begin position="760"/>
        <end position="781"/>
    </location>
</feature>
<gene>
    <name evidence="8" type="ORF">THAPSDRAFT_20620</name>
</gene>
<evidence type="ECO:0000259" key="7">
    <source>
        <dbReference type="Pfam" id="PF08801"/>
    </source>
</evidence>
<dbReference type="GO" id="GO:0017056">
    <property type="term" value="F:structural constituent of nuclear pore"/>
    <property type="evidence" value="ECO:0000318"/>
    <property type="project" value="GO_Central"/>
</dbReference>